<protein>
    <submittedName>
        <fullName evidence="5">Phospholipid-binding lipoprotein MlaA</fullName>
    </submittedName>
</protein>
<dbReference type="RefSeq" id="WP_173805957.1">
    <property type="nucleotide sequence ID" value="NZ_JABSNM010000011.1"/>
</dbReference>
<evidence type="ECO:0000256" key="2">
    <source>
        <dbReference type="ARBA" id="ARBA00022729"/>
    </source>
</evidence>
<proteinExistence type="inferred from homology"/>
<keyword evidence="2 4" id="KW-0732">Signal</keyword>
<keyword evidence="5" id="KW-0449">Lipoprotein</keyword>
<gene>
    <name evidence="5" type="ORF">HNQ01_002697</name>
</gene>
<dbReference type="PROSITE" id="PS51257">
    <property type="entry name" value="PROKAR_LIPOPROTEIN"/>
    <property type="match status" value="1"/>
</dbReference>
<evidence type="ECO:0000256" key="1">
    <source>
        <dbReference type="ARBA" id="ARBA00010634"/>
    </source>
</evidence>
<sequence length="254" mass="26912">MSARRSRPRAALVSVLAGAVLLGGCATAQQPDPLEPLNRKVFAFNEAVDSAVLKPAAQAYKAVLPSPMQLAVGNFFGNLKDAWSAVNLLLQGRIADSLSDVMRVGTNTVFGFMGIMDIATELGFERHGEDFGQTLGRWGVSPGAYIVWPVLGPSTVRDSIGMPVDLMASPETLVNVSLTRRSMTALHLVSTRAGALSATNLLDDIALDKYAFVRNAYLQRRRSLIYDGNPPEEDDTDAAAPAPVSAPAASAAAN</sequence>
<feature type="compositionally biased region" description="Low complexity" evidence="3">
    <location>
        <begin position="238"/>
        <end position="254"/>
    </location>
</feature>
<comment type="similarity">
    <text evidence="1">Belongs to the MlaA family.</text>
</comment>
<dbReference type="PRINTS" id="PR01805">
    <property type="entry name" value="VACJLIPOPROT"/>
</dbReference>
<comment type="caution">
    <text evidence="5">The sequence shown here is derived from an EMBL/GenBank/DDBJ whole genome shotgun (WGS) entry which is preliminary data.</text>
</comment>
<evidence type="ECO:0000313" key="5">
    <source>
        <dbReference type="EMBL" id="NRT56948.1"/>
    </source>
</evidence>
<dbReference type="InterPro" id="IPR007428">
    <property type="entry name" value="MlaA"/>
</dbReference>
<evidence type="ECO:0000313" key="6">
    <source>
        <dbReference type="Proteomes" id="UP001516061"/>
    </source>
</evidence>
<dbReference type="PANTHER" id="PTHR30035">
    <property type="entry name" value="LIPOPROTEIN VACJ-RELATED"/>
    <property type="match status" value="1"/>
</dbReference>
<dbReference type="EMBL" id="JABSNM010000011">
    <property type="protein sequence ID" value="NRT56948.1"/>
    <property type="molecule type" value="Genomic_DNA"/>
</dbReference>
<dbReference type="Pfam" id="PF04333">
    <property type="entry name" value="MlaA"/>
    <property type="match status" value="1"/>
</dbReference>
<dbReference type="PANTHER" id="PTHR30035:SF3">
    <property type="entry name" value="INTERMEMBRANE PHOSPHOLIPID TRANSPORT SYSTEM LIPOPROTEIN MLAA"/>
    <property type="match status" value="1"/>
</dbReference>
<feature type="signal peptide" evidence="4">
    <location>
        <begin position="1"/>
        <end position="28"/>
    </location>
</feature>
<accession>A0ABX2G6C7</accession>
<evidence type="ECO:0000256" key="4">
    <source>
        <dbReference type="SAM" id="SignalP"/>
    </source>
</evidence>
<feature type="chain" id="PRO_5045264481" evidence="4">
    <location>
        <begin position="29"/>
        <end position="254"/>
    </location>
</feature>
<feature type="region of interest" description="Disordered" evidence="3">
    <location>
        <begin position="227"/>
        <end position="254"/>
    </location>
</feature>
<name>A0ABX2G6C7_9BURK</name>
<evidence type="ECO:0000256" key="3">
    <source>
        <dbReference type="SAM" id="MobiDB-lite"/>
    </source>
</evidence>
<organism evidence="5 6">
    <name type="scientific">Sphaerotilus uruguayifluvii</name>
    <dbReference type="NCBI Taxonomy" id="2735897"/>
    <lineage>
        <taxon>Bacteria</taxon>
        <taxon>Pseudomonadati</taxon>
        <taxon>Pseudomonadota</taxon>
        <taxon>Betaproteobacteria</taxon>
        <taxon>Burkholderiales</taxon>
        <taxon>Sphaerotilaceae</taxon>
        <taxon>Sphaerotilus</taxon>
    </lineage>
</organism>
<dbReference type="Proteomes" id="UP001516061">
    <property type="component" value="Unassembled WGS sequence"/>
</dbReference>
<reference evidence="5 6" key="1">
    <citation type="submission" date="2020-05" db="EMBL/GenBank/DDBJ databases">
        <title>Genomic Encyclopedia of Type Strains, Phase IV (KMG-V): Genome sequencing to study the core and pangenomes of soil and plant-associated prokaryotes.</title>
        <authorList>
            <person name="Whitman W."/>
        </authorList>
    </citation>
    <scope>NUCLEOTIDE SEQUENCE [LARGE SCALE GENOMIC DNA]</scope>
    <source>
        <strain evidence="5 6">C29</strain>
    </source>
</reference>
<keyword evidence="6" id="KW-1185">Reference proteome</keyword>